<dbReference type="EMBL" id="JYDW01000003">
    <property type="protein sequence ID" value="KRZ63043.1"/>
    <property type="molecule type" value="Genomic_DNA"/>
</dbReference>
<organism evidence="1 2">
    <name type="scientific">Trichinella nativa</name>
    <dbReference type="NCBI Taxonomy" id="6335"/>
    <lineage>
        <taxon>Eukaryota</taxon>
        <taxon>Metazoa</taxon>
        <taxon>Ecdysozoa</taxon>
        <taxon>Nematoda</taxon>
        <taxon>Enoplea</taxon>
        <taxon>Dorylaimia</taxon>
        <taxon>Trichinellida</taxon>
        <taxon>Trichinellidae</taxon>
        <taxon>Trichinella</taxon>
    </lineage>
</organism>
<proteinExistence type="predicted"/>
<sequence length="198" mass="21774">MHIRRPSASSIVPVSLSKGSPPEVICQRDSGITETTALVSSNKETLVPLTLPFTHDVSSACSPAMDNTRRVPGLPLCVPVGSRWVRHLSWGQLRHSGSYSRRLLLFQLQGNLPHFAYQVVDGLGRFSLLRLWVAASARVDGSCSRIAIYACFELFPVPRGHVLIRRLCVQPLPPLGRIARWFSLRVDAGRGTARSAVL</sequence>
<accession>A0A0V1LU63</accession>
<dbReference type="AlphaFoldDB" id="A0A0V1LU63"/>
<evidence type="ECO:0000313" key="2">
    <source>
        <dbReference type="Proteomes" id="UP000054721"/>
    </source>
</evidence>
<comment type="caution">
    <text evidence="1">The sequence shown here is derived from an EMBL/GenBank/DDBJ whole genome shotgun (WGS) entry which is preliminary data.</text>
</comment>
<keyword evidence="2" id="KW-1185">Reference proteome</keyword>
<reference evidence="1 2" key="1">
    <citation type="submission" date="2015-05" db="EMBL/GenBank/DDBJ databases">
        <title>Evolution of Trichinella species and genotypes.</title>
        <authorList>
            <person name="Korhonen P.K."/>
            <person name="Edoardo P."/>
            <person name="Giuseppe L.R."/>
            <person name="Gasser R.B."/>
        </authorList>
    </citation>
    <scope>NUCLEOTIDE SEQUENCE [LARGE SCALE GENOMIC DNA]</scope>
    <source>
        <strain evidence="1">ISS10</strain>
    </source>
</reference>
<evidence type="ECO:0000313" key="1">
    <source>
        <dbReference type="EMBL" id="KRZ63043.1"/>
    </source>
</evidence>
<dbReference type="OrthoDB" id="5928670at2759"/>
<protein>
    <submittedName>
        <fullName evidence="1">Uncharacterized protein</fullName>
    </submittedName>
</protein>
<dbReference type="Proteomes" id="UP000054721">
    <property type="component" value="Unassembled WGS sequence"/>
</dbReference>
<gene>
    <name evidence="1" type="ORF">T02_10002</name>
</gene>
<name>A0A0V1LU63_9BILA</name>